<feature type="transmembrane region" description="Helical" evidence="1">
    <location>
        <begin position="112"/>
        <end position="130"/>
    </location>
</feature>
<keyword evidence="1" id="KW-0812">Transmembrane</keyword>
<keyword evidence="1" id="KW-0472">Membrane</keyword>
<feature type="transmembrane region" description="Helical" evidence="1">
    <location>
        <begin position="57"/>
        <end position="75"/>
    </location>
</feature>
<name>A0A412MES8_9FIRM</name>
<feature type="transmembrane region" description="Helical" evidence="1">
    <location>
        <begin position="34"/>
        <end position="50"/>
    </location>
</feature>
<protein>
    <recommendedName>
        <fullName evidence="4">O-antigen ligase domain-containing protein</fullName>
    </recommendedName>
</protein>
<feature type="transmembrane region" description="Helical" evidence="1">
    <location>
        <begin position="236"/>
        <end position="256"/>
    </location>
</feature>
<organism evidence="2 3">
    <name type="scientific">Dorea formicigenerans</name>
    <dbReference type="NCBI Taxonomy" id="39486"/>
    <lineage>
        <taxon>Bacteria</taxon>
        <taxon>Bacillati</taxon>
        <taxon>Bacillota</taxon>
        <taxon>Clostridia</taxon>
        <taxon>Lachnospirales</taxon>
        <taxon>Lachnospiraceae</taxon>
        <taxon>Dorea</taxon>
    </lineage>
</organism>
<dbReference type="EMBL" id="QRWH01000006">
    <property type="protein sequence ID" value="RGT08962.1"/>
    <property type="molecule type" value="Genomic_DNA"/>
</dbReference>
<evidence type="ECO:0008006" key="4">
    <source>
        <dbReference type="Google" id="ProtNLM"/>
    </source>
</evidence>
<keyword evidence="1" id="KW-1133">Transmembrane helix</keyword>
<comment type="caution">
    <text evidence="2">The sequence shown here is derived from an EMBL/GenBank/DDBJ whole genome shotgun (WGS) entry which is preliminary data.</text>
</comment>
<accession>A0A412MES8</accession>
<evidence type="ECO:0000313" key="2">
    <source>
        <dbReference type="EMBL" id="RGT08962.1"/>
    </source>
</evidence>
<feature type="transmembrane region" description="Helical" evidence="1">
    <location>
        <begin position="351"/>
        <end position="368"/>
    </location>
</feature>
<evidence type="ECO:0000256" key="1">
    <source>
        <dbReference type="SAM" id="Phobius"/>
    </source>
</evidence>
<sequence length="398" mass="45285">MTLNVSETRKYLLLLWILIASGVWTVSVPASLTVLINFALAVSMLIILCQRGVLRKAVLLAVFTMLLLCTFLLNFDFQSWMSYVFIICFCIMGMYISSFWHEGEFLNKYTNIITIIAVVSLVMYIFRNFLASHQAGFPVVEGQEVSYTNFYIYLYCRELPNRNCAIFWEPGAFAVFIGVAMYTTLITNKKNKILKLIVYIVALFTTQSTLAYTIILFAVLMYLVQRNNNASVFQKVLIGILMTSIVLLVMDEFDVFQNIQEKLFTGIETNASSRARNIAQLIDLSVISKSPIIGVGFNEYFNQVRVIGTLFGQNWTMAANTFTFMGAIFGIPYTLVTVIGIAKVCPRNASIIFKYISSCFWIWLFVTQNFVQKPIFYCLVFLGYRASAYGSVEVKKNE</sequence>
<gene>
    <name evidence="2" type="ORF">DWX53_08010</name>
</gene>
<feature type="transmembrane region" description="Helical" evidence="1">
    <location>
        <begin position="197"/>
        <end position="224"/>
    </location>
</feature>
<evidence type="ECO:0000313" key="3">
    <source>
        <dbReference type="Proteomes" id="UP000283630"/>
    </source>
</evidence>
<feature type="transmembrane region" description="Helical" evidence="1">
    <location>
        <begin position="81"/>
        <end position="100"/>
    </location>
</feature>
<dbReference type="Proteomes" id="UP000283630">
    <property type="component" value="Unassembled WGS sequence"/>
</dbReference>
<dbReference type="AlphaFoldDB" id="A0A412MES8"/>
<feature type="transmembrane region" description="Helical" evidence="1">
    <location>
        <begin position="165"/>
        <end position="185"/>
    </location>
</feature>
<proteinExistence type="predicted"/>
<dbReference type="RefSeq" id="WP_118145609.1">
    <property type="nucleotide sequence ID" value="NZ_QRWH01000006.1"/>
</dbReference>
<feature type="transmembrane region" description="Helical" evidence="1">
    <location>
        <begin position="317"/>
        <end position="339"/>
    </location>
</feature>
<reference evidence="2 3" key="1">
    <citation type="submission" date="2018-08" db="EMBL/GenBank/DDBJ databases">
        <title>A genome reference for cultivated species of the human gut microbiota.</title>
        <authorList>
            <person name="Zou Y."/>
            <person name="Xue W."/>
            <person name="Luo G."/>
        </authorList>
    </citation>
    <scope>NUCLEOTIDE SEQUENCE [LARGE SCALE GENOMIC DNA]</scope>
    <source>
        <strain evidence="2 3">AF19-4AC</strain>
    </source>
</reference>